<dbReference type="SUPFAM" id="SSF48452">
    <property type="entry name" value="TPR-like"/>
    <property type="match status" value="1"/>
</dbReference>
<dbReference type="OrthoDB" id="499349at2"/>
<dbReference type="InterPro" id="IPR058852">
    <property type="entry name" value="HTH_77"/>
</dbReference>
<dbReference type="RefSeq" id="WP_120694938.1">
    <property type="nucleotide sequence ID" value="NZ_RBDX01000001.1"/>
</dbReference>
<accession>A0A3A9WJ71</accession>
<reference evidence="7 8" key="1">
    <citation type="submission" date="2018-09" db="EMBL/GenBank/DDBJ databases">
        <title>Streptomyces sp. nov. DS1-2, an endophytic actinomycete isolated from roots of Dendrobium scabrilingue.</title>
        <authorList>
            <person name="Kuncharoen N."/>
            <person name="Kudo T."/>
            <person name="Ohkuma M."/>
            <person name="Yuki M."/>
            <person name="Tanasupawat S."/>
        </authorList>
    </citation>
    <scope>NUCLEOTIDE SEQUENCE [LARGE SCALE GENOMIC DNA]</scope>
    <source>
        <strain evidence="5 8">AZ1-7</strain>
        <strain evidence="6 7">DS1-2</strain>
    </source>
</reference>
<evidence type="ECO:0000313" key="5">
    <source>
        <dbReference type="EMBL" id="RKN12662.1"/>
    </source>
</evidence>
<feature type="domain" description="ORC1/DEAH AAA+ ATPase" evidence="3">
    <location>
        <begin position="48"/>
        <end position="148"/>
    </location>
</feature>
<dbReference type="Pfam" id="PF13401">
    <property type="entry name" value="AAA_22"/>
    <property type="match status" value="1"/>
</dbReference>
<dbReference type="PANTHER" id="PTHR47691:SF3">
    <property type="entry name" value="HTH-TYPE TRANSCRIPTIONAL REGULATOR RV0890C-RELATED"/>
    <property type="match status" value="1"/>
</dbReference>
<dbReference type="Pfam" id="PF25872">
    <property type="entry name" value="HTH_77"/>
    <property type="match status" value="1"/>
</dbReference>
<comment type="caution">
    <text evidence="5">The sequence shown here is derived from an EMBL/GenBank/DDBJ whole genome shotgun (WGS) entry which is preliminary data.</text>
</comment>
<name>A0A3A9WJ71_9ACTN</name>
<dbReference type="GO" id="GO:0016887">
    <property type="term" value="F:ATP hydrolysis activity"/>
    <property type="evidence" value="ECO:0007669"/>
    <property type="project" value="InterPro"/>
</dbReference>
<dbReference type="InterPro" id="IPR027417">
    <property type="entry name" value="P-loop_NTPase"/>
</dbReference>
<evidence type="ECO:0000313" key="7">
    <source>
        <dbReference type="Proteomes" id="UP000268652"/>
    </source>
</evidence>
<evidence type="ECO:0000256" key="2">
    <source>
        <dbReference type="SAM" id="MobiDB-lite"/>
    </source>
</evidence>
<sequence>MRGFQGSEPEARETARLGRGPGNLPAELTRFIGRHAEVGALTQQLTSSRLVTVTGVGGVGKSRCAVQAARQLQERFSDGVWLVELATVRDPELLDHAVVEALGLTDHTGRPPRAVLTERLADRRLLLVLDGFEHLVEPSAALVLDLLRRAPGLRVLATGRCPLGVAGERLYPLPPLSAPTPGSGEASELAPLSEAAWLFADRAAAVLPGFAVTEENHSVVAELCHRLDGIPLALELAAGRLRTLSLDQTLHRLDDRFRLLVGGHRGAPPHHHTLRTAIGWSHELCTPSQRLLWARLSVFARHFDLEAAEYVCSGPDLPADAVLDVLTELVAQSVLTREDAASGVRYRMLDTLRAYGADWLAATGDTDRLRRRHRDWCTGLVTWCELEWFSPRQAEVARRVEDEMPNLRAALEFALNDEEEGRLGLYLAGTLWFCWIGCGRLGEGRYWLRRALLRGTDHEEIRLKALWVVGYVAVLQGDTVEALTALHECQEGAERTGNARAAAYSNHRRGCLALISDEVQRAEKLLRAALERFEEISELNSEVLMCKAQLAMAIAFQGDLAGAVRLCEEARGVCDEHGERWARTYALYVLGFAAWSRGDLAEARELVEASLPAAHAFHDLVGTVLALELLAGITASEGDPAEAAVIQGAAAKVWASVGMQMFGSEYFNAPHIHCERHLRRRLGATRFRACFREGERLDTDRAVARALRRADGAGARPEAAAPRALPASRDGSRPALPAAARGDGGEPEPSPGGQRA</sequence>
<feature type="domain" description="Winged helix-turn-helix" evidence="4">
    <location>
        <begin position="292"/>
        <end position="360"/>
    </location>
</feature>
<evidence type="ECO:0000313" key="8">
    <source>
        <dbReference type="Proteomes" id="UP000275024"/>
    </source>
</evidence>
<dbReference type="Proteomes" id="UP000275024">
    <property type="component" value="Unassembled WGS sequence"/>
</dbReference>
<evidence type="ECO:0000259" key="4">
    <source>
        <dbReference type="Pfam" id="PF25872"/>
    </source>
</evidence>
<gene>
    <name evidence="6" type="ORF">D7318_01365</name>
    <name evidence="5" type="ORF">D7319_01530</name>
</gene>
<organism evidence="5 8">
    <name type="scientific">Streptomyces radicis</name>
    <dbReference type="NCBI Taxonomy" id="1750517"/>
    <lineage>
        <taxon>Bacteria</taxon>
        <taxon>Bacillati</taxon>
        <taxon>Actinomycetota</taxon>
        <taxon>Actinomycetes</taxon>
        <taxon>Kitasatosporales</taxon>
        <taxon>Streptomycetaceae</taxon>
        <taxon>Streptomyces</taxon>
    </lineage>
</organism>
<keyword evidence="7" id="KW-1185">Reference proteome</keyword>
<dbReference type="InterPro" id="IPR011990">
    <property type="entry name" value="TPR-like_helical_dom_sf"/>
</dbReference>
<dbReference type="InterPro" id="IPR049945">
    <property type="entry name" value="AAA_22"/>
</dbReference>
<dbReference type="Gene3D" id="1.25.40.10">
    <property type="entry name" value="Tetratricopeptide repeat domain"/>
    <property type="match status" value="2"/>
</dbReference>
<dbReference type="EMBL" id="RBDY01000001">
    <property type="protein sequence ID" value="RKN27574.1"/>
    <property type="molecule type" value="Genomic_DNA"/>
</dbReference>
<dbReference type="AlphaFoldDB" id="A0A3A9WJ71"/>
<dbReference type="EMBL" id="RBDX01000001">
    <property type="protein sequence ID" value="RKN12662.1"/>
    <property type="molecule type" value="Genomic_DNA"/>
</dbReference>
<feature type="compositionally biased region" description="Low complexity" evidence="2">
    <location>
        <begin position="712"/>
        <end position="729"/>
    </location>
</feature>
<dbReference type="Proteomes" id="UP000268652">
    <property type="component" value="Unassembled WGS sequence"/>
</dbReference>
<dbReference type="SUPFAM" id="SSF52540">
    <property type="entry name" value="P-loop containing nucleoside triphosphate hydrolases"/>
    <property type="match status" value="1"/>
</dbReference>
<feature type="region of interest" description="Disordered" evidence="2">
    <location>
        <begin position="708"/>
        <end position="756"/>
    </location>
</feature>
<feature type="coiled-coil region" evidence="1">
    <location>
        <begin position="512"/>
        <end position="539"/>
    </location>
</feature>
<feature type="region of interest" description="Disordered" evidence="2">
    <location>
        <begin position="1"/>
        <end position="22"/>
    </location>
</feature>
<dbReference type="PRINTS" id="PR00364">
    <property type="entry name" value="DISEASERSIST"/>
</dbReference>
<evidence type="ECO:0000259" key="3">
    <source>
        <dbReference type="Pfam" id="PF13401"/>
    </source>
</evidence>
<dbReference type="Gene3D" id="3.40.50.300">
    <property type="entry name" value="P-loop containing nucleotide triphosphate hydrolases"/>
    <property type="match status" value="1"/>
</dbReference>
<protein>
    <submittedName>
        <fullName evidence="5">Regulator</fullName>
    </submittedName>
</protein>
<evidence type="ECO:0000256" key="1">
    <source>
        <dbReference type="SAM" id="Coils"/>
    </source>
</evidence>
<proteinExistence type="predicted"/>
<dbReference type="PANTHER" id="PTHR47691">
    <property type="entry name" value="REGULATOR-RELATED"/>
    <property type="match status" value="1"/>
</dbReference>
<evidence type="ECO:0000313" key="6">
    <source>
        <dbReference type="EMBL" id="RKN27574.1"/>
    </source>
</evidence>
<keyword evidence="1" id="KW-0175">Coiled coil</keyword>